<dbReference type="GO" id="GO:0046872">
    <property type="term" value="F:metal ion binding"/>
    <property type="evidence" value="ECO:0007669"/>
    <property type="project" value="UniProtKB-KW"/>
</dbReference>
<dbReference type="Proteomes" id="UP000789595">
    <property type="component" value="Unassembled WGS sequence"/>
</dbReference>
<dbReference type="Gene3D" id="3.10.180.10">
    <property type="entry name" value="2,3-Dihydroxybiphenyl 1,2-Dioxygenase, domain 1"/>
    <property type="match status" value="1"/>
</dbReference>
<organism evidence="3">
    <name type="scientific">Pelagomonas calceolata</name>
    <dbReference type="NCBI Taxonomy" id="35677"/>
    <lineage>
        <taxon>Eukaryota</taxon>
        <taxon>Sar</taxon>
        <taxon>Stramenopiles</taxon>
        <taxon>Ochrophyta</taxon>
        <taxon>Pelagophyceae</taxon>
        <taxon>Pelagomonadales</taxon>
        <taxon>Pelagomonadaceae</taxon>
        <taxon>Pelagomonas</taxon>
    </lineage>
</organism>
<name>A0A7S4A3E7_9STRA</name>
<reference evidence="3" key="1">
    <citation type="submission" date="2021-01" db="EMBL/GenBank/DDBJ databases">
        <authorList>
            <person name="Corre E."/>
            <person name="Pelletier E."/>
            <person name="Niang G."/>
            <person name="Scheremetjew M."/>
            <person name="Finn R."/>
            <person name="Kale V."/>
            <person name="Holt S."/>
            <person name="Cochrane G."/>
            <person name="Meng A."/>
            <person name="Brown T."/>
            <person name="Cohen L."/>
        </authorList>
    </citation>
    <scope>NUCLEOTIDE SEQUENCE</scope>
    <source>
        <strain evidence="3">CCMP1756</strain>
    </source>
</reference>
<feature type="domain" description="VOC" evidence="2">
    <location>
        <begin position="43"/>
        <end position="171"/>
    </location>
</feature>
<reference evidence="4" key="2">
    <citation type="submission" date="2021-11" db="EMBL/GenBank/DDBJ databases">
        <authorList>
            <consortium name="Genoscope - CEA"/>
            <person name="William W."/>
        </authorList>
    </citation>
    <scope>NUCLEOTIDE SEQUENCE</scope>
</reference>
<dbReference type="CDD" id="cd08357">
    <property type="entry name" value="VOC_like"/>
    <property type="match status" value="1"/>
</dbReference>
<dbReference type="OrthoDB" id="2580091at2759"/>
<evidence type="ECO:0000313" key="5">
    <source>
        <dbReference type="Proteomes" id="UP000789595"/>
    </source>
</evidence>
<gene>
    <name evidence="3" type="ORF">PCAL00307_LOCUS17776</name>
    <name evidence="4" type="ORF">PECAL_4P24840</name>
</gene>
<dbReference type="EMBL" id="CAKKNE010000004">
    <property type="protein sequence ID" value="CAH0375161.1"/>
    <property type="molecule type" value="Genomic_DNA"/>
</dbReference>
<dbReference type="InterPro" id="IPR029068">
    <property type="entry name" value="Glyas_Bleomycin-R_OHBP_Dase"/>
</dbReference>
<dbReference type="Pfam" id="PF00903">
    <property type="entry name" value="Glyoxalase"/>
    <property type="match status" value="1"/>
</dbReference>
<sequence>MVLFLRRLTASIASQAARLPRLGLRRSSNATAYETRAQPAPGVPFHVAIPVHNIDVAKQFYGETLGLEEGRSSTKWQDYAMHGHQVVVHWVGEEYRAQDYVNPVDGDEVPVPHFGLQMPTYELWKDVVDRVKAAGIPFIIEPTLRFEGAPGEQWTCFFKDPSGNNLEFKHMSKPQNLFAKYNVAEG</sequence>
<dbReference type="PANTHER" id="PTHR39434:SF1">
    <property type="entry name" value="VOC DOMAIN-CONTAINING PROTEIN"/>
    <property type="match status" value="1"/>
</dbReference>
<dbReference type="GO" id="GO:0004462">
    <property type="term" value="F:lactoylglutathione lyase activity"/>
    <property type="evidence" value="ECO:0007669"/>
    <property type="project" value="InterPro"/>
</dbReference>
<evidence type="ECO:0000313" key="3">
    <source>
        <dbReference type="EMBL" id="CAE0702331.1"/>
    </source>
</evidence>
<dbReference type="InterPro" id="IPR037523">
    <property type="entry name" value="VOC_core"/>
</dbReference>
<dbReference type="PROSITE" id="PS00934">
    <property type="entry name" value="GLYOXALASE_I_1"/>
    <property type="match status" value="1"/>
</dbReference>
<dbReference type="PANTHER" id="PTHR39434">
    <property type="match status" value="1"/>
</dbReference>
<keyword evidence="5" id="KW-1185">Reference proteome</keyword>
<proteinExistence type="predicted"/>
<dbReference type="SUPFAM" id="SSF54593">
    <property type="entry name" value="Glyoxalase/Bleomycin resistance protein/Dihydroxybiphenyl dioxygenase"/>
    <property type="match status" value="1"/>
</dbReference>
<keyword evidence="1" id="KW-0479">Metal-binding</keyword>
<dbReference type="PROSITE" id="PS51819">
    <property type="entry name" value="VOC"/>
    <property type="match status" value="1"/>
</dbReference>
<evidence type="ECO:0000313" key="4">
    <source>
        <dbReference type="EMBL" id="CAH0375161.1"/>
    </source>
</evidence>
<accession>A0A7S4A3E7</accession>
<dbReference type="AlphaFoldDB" id="A0A7S4A3E7"/>
<evidence type="ECO:0000259" key="2">
    <source>
        <dbReference type="PROSITE" id="PS51819"/>
    </source>
</evidence>
<dbReference type="InterPro" id="IPR018146">
    <property type="entry name" value="Glyoxalase_1_CS"/>
</dbReference>
<protein>
    <recommendedName>
        <fullName evidence="2">VOC domain-containing protein</fullName>
    </recommendedName>
</protein>
<evidence type="ECO:0000256" key="1">
    <source>
        <dbReference type="ARBA" id="ARBA00022723"/>
    </source>
</evidence>
<dbReference type="InterPro" id="IPR004360">
    <property type="entry name" value="Glyas_Fos-R_dOase_dom"/>
</dbReference>
<dbReference type="EMBL" id="HBIW01020658">
    <property type="protein sequence ID" value="CAE0702331.1"/>
    <property type="molecule type" value="Transcribed_RNA"/>
</dbReference>